<evidence type="ECO:0000256" key="7">
    <source>
        <dbReference type="SAM" id="Phobius"/>
    </source>
</evidence>
<dbReference type="Pfam" id="PF13962">
    <property type="entry name" value="PGG"/>
    <property type="match status" value="1"/>
</dbReference>
<dbReference type="Proteomes" id="UP000008021">
    <property type="component" value="Chromosome 12"/>
</dbReference>
<dbReference type="Gramene" id="OMERI12G04300.2">
    <property type="protein sequence ID" value="OMERI12G04300.2"/>
    <property type="gene ID" value="OMERI12G04300"/>
</dbReference>
<dbReference type="PANTHER" id="PTHR24186">
    <property type="entry name" value="PROTEIN PHOSPHATASE 1 REGULATORY SUBUNIT"/>
    <property type="match status" value="1"/>
</dbReference>
<keyword evidence="6 7" id="KW-0472">Membrane</keyword>
<dbReference type="PANTHER" id="PTHR24186:SF41">
    <property type="entry name" value="PGG DOMAIN-CONTAINING PROTEIN"/>
    <property type="match status" value="1"/>
</dbReference>
<organism evidence="9">
    <name type="scientific">Oryza meridionalis</name>
    <dbReference type="NCBI Taxonomy" id="40149"/>
    <lineage>
        <taxon>Eukaryota</taxon>
        <taxon>Viridiplantae</taxon>
        <taxon>Streptophyta</taxon>
        <taxon>Embryophyta</taxon>
        <taxon>Tracheophyta</taxon>
        <taxon>Spermatophyta</taxon>
        <taxon>Magnoliopsida</taxon>
        <taxon>Liliopsida</taxon>
        <taxon>Poales</taxon>
        <taxon>Poaceae</taxon>
        <taxon>BOP clade</taxon>
        <taxon>Oryzoideae</taxon>
        <taxon>Oryzeae</taxon>
        <taxon>Oryzinae</taxon>
        <taxon>Oryza</taxon>
    </lineage>
</organism>
<feature type="transmembrane region" description="Helical" evidence="7">
    <location>
        <begin position="198"/>
        <end position="215"/>
    </location>
</feature>
<evidence type="ECO:0000256" key="1">
    <source>
        <dbReference type="ARBA" id="ARBA00004141"/>
    </source>
</evidence>
<evidence type="ECO:0000313" key="10">
    <source>
        <dbReference type="Proteomes" id="UP000008021"/>
    </source>
</evidence>
<accession>A0A0E0FAL6</accession>
<evidence type="ECO:0000259" key="8">
    <source>
        <dbReference type="Pfam" id="PF13962"/>
    </source>
</evidence>
<feature type="transmembrane region" description="Helical" evidence="7">
    <location>
        <begin position="309"/>
        <end position="329"/>
    </location>
</feature>
<feature type="transmembrane region" description="Helical" evidence="7">
    <location>
        <begin position="235"/>
        <end position="259"/>
    </location>
</feature>
<evidence type="ECO:0000256" key="2">
    <source>
        <dbReference type="ARBA" id="ARBA00022692"/>
    </source>
</evidence>
<comment type="subcellular location">
    <subcellularLocation>
        <location evidence="1">Membrane</location>
        <topology evidence="1">Multi-pass membrane protein</topology>
    </subcellularLocation>
</comment>
<dbReference type="EnsemblPlants" id="OMERI12G04300.2">
    <property type="protein sequence ID" value="OMERI12G04300.2"/>
    <property type="gene ID" value="OMERI12G04300"/>
</dbReference>
<evidence type="ECO:0000256" key="3">
    <source>
        <dbReference type="ARBA" id="ARBA00022737"/>
    </source>
</evidence>
<sequence>MERAQPEPAPIAAAPGHEPITAAGAESQPAADAHAVLECPAALDHPAASIDAAALPPPRMPKHLYLAVFNGEKANEITALLVEKVKPPMAFLMRNLKPSTALLVEKTEKVKPQPPMAFLTHNLKPSTALLVQKIKPSTTFQLQKMLSTKKIEELKIFTVSTVLTMSKYKACFAPRRQDHVTEWRSKDKKKWRDNTSKNLIMVSALVATLAFAAIFDVPSTITGDDEAKLTSNTMYNAYIMLLTGAVLTSVAATLLLIYARTSESRGSWLCFMLSFHLVWISLICLINASLAAVAAVVTKQYFVEWIFNVGMYILIMVFTSLVTPAPLFLTRLRKFVFNMVPRRSRLAISRRYPMTTRFVLNVLFFLAINIVAHAICVFVSLMVP</sequence>
<evidence type="ECO:0000256" key="6">
    <source>
        <dbReference type="ARBA" id="ARBA00023136"/>
    </source>
</evidence>
<dbReference type="AlphaFoldDB" id="A0A0E0FAL6"/>
<keyword evidence="4 7" id="KW-1133">Transmembrane helix</keyword>
<keyword evidence="2 7" id="KW-0812">Transmembrane</keyword>
<dbReference type="InterPro" id="IPR026961">
    <property type="entry name" value="PGG_dom"/>
</dbReference>
<evidence type="ECO:0000256" key="5">
    <source>
        <dbReference type="ARBA" id="ARBA00023043"/>
    </source>
</evidence>
<keyword evidence="3" id="KW-0677">Repeat</keyword>
<keyword evidence="5" id="KW-0040">ANK repeat</keyword>
<keyword evidence="10" id="KW-1185">Reference proteome</keyword>
<dbReference type="GO" id="GO:0005886">
    <property type="term" value="C:plasma membrane"/>
    <property type="evidence" value="ECO:0007669"/>
    <property type="project" value="TreeGrafter"/>
</dbReference>
<proteinExistence type="predicted"/>
<name>A0A0E0FAL6_9ORYZ</name>
<feature type="domain" description="PGG" evidence="8">
    <location>
        <begin position="190"/>
        <end position="295"/>
    </location>
</feature>
<feature type="transmembrane region" description="Helical" evidence="7">
    <location>
        <begin position="271"/>
        <end position="297"/>
    </location>
</feature>
<reference evidence="9" key="2">
    <citation type="submission" date="2018-05" db="EMBL/GenBank/DDBJ databases">
        <title>OmerRS3 (Oryza meridionalis Reference Sequence Version 3).</title>
        <authorList>
            <person name="Zhang J."/>
            <person name="Kudrna D."/>
            <person name="Lee S."/>
            <person name="Talag J."/>
            <person name="Welchert J."/>
            <person name="Wing R.A."/>
        </authorList>
    </citation>
    <scope>NUCLEOTIDE SEQUENCE [LARGE SCALE GENOMIC DNA]</scope>
    <source>
        <strain evidence="9">cv. OR44</strain>
    </source>
</reference>
<reference evidence="9" key="1">
    <citation type="submission" date="2015-04" db="UniProtKB">
        <authorList>
            <consortium name="EnsemblPlants"/>
        </authorList>
    </citation>
    <scope>IDENTIFICATION</scope>
</reference>
<feature type="transmembrane region" description="Helical" evidence="7">
    <location>
        <begin position="358"/>
        <end position="383"/>
    </location>
</feature>
<dbReference type="HOGENOM" id="CLU_720378_0_0_1"/>
<evidence type="ECO:0000313" key="9">
    <source>
        <dbReference type="EnsemblPlants" id="OMERI12G04300.2"/>
    </source>
</evidence>
<evidence type="ECO:0000256" key="4">
    <source>
        <dbReference type="ARBA" id="ARBA00022989"/>
    </source>
</evidence>
<protein>
    <recommendedName>
        <fullName evidence="8">PGG domain-containing protein</fullName>
    </recommendedName>
</protein>